<feature type="compositionally biased region" description="Low complexity" evidence="1">
    <location>
        <begin position="60"/>
        <end position="78"/>
    </location>
</feature>
<feature type="region of interest" description="Disordered" evidence="1">
    <location>
        <begin position="60"/>
        <end position="88"/>
    </location>
</feature>
<proteinExistence type="predicted"/>
<evidence type="ECO:0000313" key="2">
    <source>
        <dbReference type="EMBL" id="ABG09622.1"/>
    </source>
</evidence>
<accession>A0A5Q5BML8</accession>
<organism evidence="2">
    <name type="scientific">Mycobacterium sp. (strain MCS)</name>
    <dbReference type="NCBI Taxonomy" id="164756"/>
    <lineage>
        <taxon>Bacteria</taxon>
        <taxon>Bacillati</taxon>
        <taxon>Actinomycetota</taxon>
        <taxon>Actinomycetes</taxon>
        <taxon>Mycobacteriales</taxon>
        <taxon>Mycobacteriaceae</taxon>
        <taxon>Mycobacterium</taxon>
    </lineage>
</organism>
<sequence>MAASPAHRLTAIDGPLDLLSQLSVRLPVATRSAAEPWRSLTAGGHRSPLVAAHPAKAVAMSSPRSSAATSSRAASSKSELVEAVTVGP</sequence>
<name>A0A5Q5BML8_MYCSS</name>
<dbReference type="EMBL" id="CP000384">
    <property type="protein sequence ID" value="ABG09622.1"/>
    <property type="molecule type" value="Genomic_DNA"/>
</dbReference>
<gene>
    <name evidence="2" type="ordered locus">Mmcs_3515</name>
</gene>
<reference evidence="2" key="1">
    <citation type="submission" date="2006-06" db="EMBL/GenBank/DDBJ databases">
        <title>Complete sequence of chromosome of Mycobacterium sp. MCS.</title>
        <authorList>
            <consortium name="US DOE Joint Genome Institute"/>
            <person name="Copeland A."/>
            <person name="Lucas S."/>
            <person name="Lapidus A."/>
            <person name="Barry K."/>
            <person name="Detter J.C."/>
            <person name="Glavina del Rio T."/>
            <person name="Hammon N."/>
            <person name="Israni S."/>
            <person name="Dalin E."/>
            <person name="Tice H."/>
            <person name="Pitluck S."/>
            <person name="Martinez M."/>
            <person name="Schmutz J."/>
            <person name="Larimer F."/>
            <person name="Land M."/>
            <person name="Hauser L."/>
            <person name="Kyrpides N."/>
            <person name="Kim E."/>
            <person name="Miller C.D."/>
            <person name="Hughes J.E."/>
            <person name="Anderson A.J."/>
            <person name="Sims R.C."/>
            <person name="Richardson P."/>
        </authorList>
    </citation>
    <scope>NUCLEOTIDE SEQUENCE [LARGE SCALE GENOMIC DNA]</scope>
    <source>
        <strain evidence="2">MCS</strain>
    </source>
</reference>
<dbReference type="KEGG" id="mmc:Mmcs_3515"/>
<dbReference type="AlphaFoldDB" id="A0A5Q5BML8"/>
<protein>
    <submittedName>
        <fullName evidence="2">Uncharacterized protein</fullName>
    </submittedName>
</protein>
<evidence type="ECO:0000256" key="1">
    <source>
        <dbReference type="SAM" id="MobiDB-lite"/>
    </source>
</evidence>